<evidence type="ECO:0000256" key="1">
    <source>
        <dbReference type="ARBA" id="ARBA00011764"/>
    </source>
</evidence>
<dbReference type="EMBL" id="VUJU01011176">
    <property type="protein sequence ID" value="KAF0711692.1"/>
    <property type="molecule type" value="Genomic_DNA"/>
</dbReference>
<proteinExistence type="predicted"/>
<evidence type="ECO:0000259" key="6">
    <source>
        <dbReference type="Pfam" id="PF13873"/>
    </source>
</evidence>
<accession>A0A6G0VW72</accession>
<evidence type="ECO:0000313" key="7">
    <source>
        <dbReference type="EMBL" id="KAF0711692.1"/>
    </source>
</evidence>
<keyword evidence="8" id="KW-1185">Reference proteome</keyword>
<reference evidence="7 8" key="1">
    <citation type="submission" date="2019-08" db="EMBL/GenBank/DDBJ databases">
        <title>Whole genome of Aphis craccivora.</title>
        <authorList>
            <person name="Voronova N.V."/>
            <person name="Shulinski R.S."/>
            <person name="Bandarenka Y.V."/>
            <person name="Zhorov D.G."/>
            <person name="Warner D."/>
        </authorList>
    </citation>
    <scope>NUCLEOTIDE SEQUENCE [LARGE SCALE GENOMIC DNA]</scope>
    <source>
        <strain evidence="7">180601</strain>
        <tissue evidence="7">Whole Body</tissue>
    </source>
</reference>
<dbReference type="AlphaFoldDB" id="A0A6G0VW72"/>
<comment type="function">
    <text evidence="5">Involved in transvection phenomena (= synapsis-dependent gene expression), where the synaptic pairing of chromosomes carrying genes with which zeste interacts influences the expression of these genes. Zeste binds to DNA and stimulates transcription from a nearby promoter.</text>
</comment>
<feature type="domain" description="Myb/SANT-like DNA-binding" evidence="6">
    <location>
        <begin position="13"/>
        <end position="75"/>
    </location>
</feature>
<evidence type="ECO:0000256" key="2">
    <source>
        <dbReference type="ARBA" id="ARBA00016807"/>
    </source>
</evidence>
<dbReference type="Pfam" id="PF13873">
    <property type="entry name" value="Myb_DNA-bind_5"/>
    <property type="match status" value="2"/>
</dbReference>
<evidence type="ECO:0000256" key="3">
    <source>
        <dbReference type="ARBA" id="ARBA00023015"/>
    </source>
</evidence>
<comment type="subunit">
    <text evidence="1">Self-associates forming complexes of several hundred monomers.</text>
</comment>
<keyword evidence="3" id="KW-0805">Transcription regulation</keyword>
<evidence type="ECO:0000256" key="5">
    <source>
        <dbReference type="ARBA" id="ARBA00025466"/>
    </source>
</evidence>
<gene>
    <name evidence="7" type="ORF">FWK35_00027852</name>
</gene>
<dbReference type="Proteomes" id="UP000478052">
    <property type="component" value="Unassembled WGS sequence"/>
</dbReference>
<name>A0A6G0VW72_APHCR</name>
<comment type="caution">
    <text evidence="7">The sequence shown here is derived from an EMBL/GenBank/DDBJ whole genome shotgun (WGS) entry which is preliminary data.</text>
</comment>
<evidence type="ECO:0000256" key="4">
    <source>
        <dbReference type="ARBA" id="ARBA00023163"/>
    </source>
</evidence>
<dbReference type="InterPro" id="IPR028002">
    <property type="entry name" value="Myb_DNA-bind_5"/>
</dbReference>
<protein>
    <recommendedName>
        <fullName evidence="2">Regulatory protein zeste</fullName>
    </recommendedName>
</protein>
<feature type="domain" description="Myb/SANT-like DNA-binding" evidence="6">
    <location>
        <begin position="83"/>
        <end position="150"/>
    </location>
</feature>
<evidence type="ECO:0000313" key="8">
    <source>
        <dbReference type="Proteomes" id="UP000478052"/>
    </source>
</evidence>
<keyword evidence="4" id="KW-0804">Transcription</keyword>
<sequence>MMATGASAIKRLRNKNFTEKKMLMELIIPHKNVIENIKTDSINIKRKTQSWEYITCQYNNKNSETGKRTVTQLKNVSMYKCMKDITDEDQLVIVDLVQSCRSEILNSRPYQLDEVWSNITETYNLHQTPGFKTVDEIKQIYENLNKTAKK</sequence>
<organism evidence="7 8">
    <name type="scientific">Aphis craccivora</name>
    <name type="common">Cowpea aphid</name>
    <dbReference type="NCBI Taxonomy" id="307492"/>
    <lineage>
        <taxon>Eukaryota</taxon>
        <taxon>Metazoa</taxon>
        <taxon>Ecdysozoa</taxon>
        <taxon>Arthropoda</taxon>
        <taxon>Hexapoda</taxon>
        <taxon>Insecta</taxon>
        <taxon>Pterygota</taxon>
        <taxon>Neoptera</taxon>
        <taxon>Paraneoptera</taxon>
        <taxon>Hemiptera</taxon>
        <taxon>Sternorrhyncha</taxon>
        <taxon>Aphidomorpha</taxon>
        <taxon>Aphidoidea</taxon>
        <taxon>Aphididae</taxon>
        <taxon>Aphidini</taxon>
        <taxon>Aphis</taxon>
        <taxon>Aphis</taxon>
    </lineage>
</organism>
<dbReference type="OrthoDB" id="6585634at2759"/>